<dbReference type="Pfam" id="PF04397">
    <property type="entry name" value="LytTR"/>
    <property type="match status" value="1"/>
</dbReference>
<dbReference type="InterPro" id="IPR007492">
    <property type="entry name" value="LytTR_DNA-bd_dom"/>
</dbReference>
<feature type="transmembrane region" description="Helical" evidence="1">
    <location>
        <begin position="123"/>
        <end position="146"/>
    </location>
</feature>
<dbReference type="SMART" id="SM00850">
    <property type="entry name" value="LytTR"/>
    <property type="match status" value="1"/>
</dbReference>
<feature type="transmembrane region" description="Helical" evidence="1">
    <location>
        <begin position="88"/>
        <end position="111"/>
    </location>
</feature>
<proteinExistence type="predicted"/>
<dbReference type="Gene3D" id="2.40.50.1020">
    <property type="entry name" value="LytTr DNA-binding domain"/>
    <property type="match status" value="1"/>
</dbReference>
<gene>
    <name evidence="3" type="ORF">ACFQ4E_05780</name>
</gene>
<protein>
    <submittedName>
        <fullName evidence="3">LytTR family DNA-binding domain-containing protein</fullName>
    </submittedName>
</protein>
<dbReference type="PROSITE" id="PS50930">
    <property type="entry name" value="HTH_LYTTR"/>
    <property type="match status" value="1"/>
</dbReference>
<evidence type="ECO:0000259" key="2">
    <source>
        <dbReference type="PROSITE" id="PS50930"/>
    </source>
</evidence>
<keyword evidence="1" id="KW-0472">Membrane</keyword>
<keyword evidence="1" id="KW-0812">Transmembrane</keyword>
<reference evidence="4" key="1">
    <citation type="journal article" date="2019" name="Int. J. Syst. Evol. Microbiol.">
        <title>The Global Catalogue of Microorganisms (GCM) 10K type strain sequencing project: providing services to taxonomists for standard genome sequencing and annotation.</title>
        <authorList>
            <consortium name="The Broad Institute Genomics Platform"/>
            <consortium name="The Broad Institute Genome Sequencing Center for Infectious Disease"/>
            <person name="Wu L."/>
            <person name="Ma J."/>
        </authorList>
    </citation>
    <scope>NUCLEOTIDE SEQUENCE [LARGE SCALE GENOMIC DNA]</scope>
    <source>
        <strain evidence="4">CCUG 62953</strain>
    </source>
</reference>
<feature type="domain" description="HTH LytTR-type" evidence="2">
    <location>
        <begin position="177"/>
        <end position="269"/>
    </location>
</feature>
<keyword evidence="1" id="KW-1133">Transmembrane helix</keyword>
<dbReference type="GO" id="GO:0003677">
    <property type="term" value="F:DNA binding"/>
    <property type="evidence" value="ECO:0007669"/>
    <property type="project" value="UniProtKB-KW"/>
</dbReference>
<dbReference type="EMBL" id="JBHTMU010000007">
    <property type="protein sequence ID" value="MFD1341924.1"/>
    <property type="molecule type" value="Genomic_DNA"/>
</dbReference>
<name>A0ABW3ZFL4_9RHOB</name>
<feature type="transmembrane region" description="Helical" evidence="1">
    <location>
        <begin position="27"/>
        <end position="48"/>
    </location>
</feature>
<comment type="caution">
    <text evidence="3">The sequence shown here is derived from an EMBL/GenBank/DDBJ whole genome shotgun (WGS) entry which is preliminary data.</text>
</comment>
<dbReference type="Proteomes" id="UP001597135">
    <property type="component" value="Unassembled WGS sequence"/>
</dbReference>
<feature type="transmembrane region" description="Helical" evidence="1">
    <location>
        <begin position="54"/>
        <end position="76"/>
    </location>
</feature>
<sequence length="280" mass="30979">MRDITGAPIDTTLTGLAVATLSPPGQVYLSMCFLVLIVIDPAGLAGFLTLPLELLLYFAVVLAYVAVYLLLSRVGIAIDRTFRLRAPTLLISALSTLCLAVLLEAMVRLLTHGAATVISPALLLKYVCLVGFFDSVFFLFVFHQILARRRTGRAARASAVSADAQAARHIVIGAERLPIAKIQHIEAREHFVHVTLENRSITQRARLRDIVAQTTPEDGFQPHRSWWVARHGARDIARDGNKLVIRLKDDTKVPVARTRLDELRGWIEDHAPELRQDEAG</sequence>
<organism evidence="3 4">
    <name type="scientific">Litorisediminicola beolgyonensis</name>
    <dbReference type="NCBI Taxonomy" id="1173614"/>
    <lineage>
        <taxon>Bacteria</taxon>
        <taxon>Pseudomonadati</taxon>
        <taxon>Pseudomonadota</taxon>
        <taxon>Alphaproteobacteria</taxon>
        <taxon>Rhodobacterales</taxon>
        <taxon>Paracoccaceae</taxon>
        <taxon>Litorisediminicola</taxon>
    </lineage>
</organism>
<evidence type="ECO:0000256" key="1">
    <source>
        <dbReference type="SAM" id="Phobius"/>
    </source>
</evidence>
<evidence type="ECO:0000313" key="3">
    <source>
        <dbReference type="EMBL" id="MFD1341924.1"/>
    </source>
</evidence>
<keyword evidence="3" id="KW-0238">DNA-binding</keyword>
<keyword evidence="4" id="KW-1185">Reference proteome</keyword>
<evidence type="ECO:0000313" key="4">
    <source>
        <dbReference type="Proteomes" id="UP001597135"/>
    </source>
</evidence>
<accession>A0ABW3ZFL4</accession>